<name>A0A9Y1BQX2_9ARCH</name>
<dbReference type="Proteomes" id="UP001200513">
    <property type="component" value="Chromosome"/>
</dbReference>
<organism evidence="1">
    <name type="scientific">Candidatus Heimdallarchaeum endolithica</name>
    <dbReference type="NCBI Taxonomy" id="2876572"/>
    <lineage>
        <taxon>Archaea</taxon>
        <taxon>Promethearchaeati</taxon>
        <taxon>Candidatus Heimdallarchaeota</taxon>
        <taxon>Candidatus Heimdallarchaeia (ex Rinke et al. 2021) (nom. nud.)</taxon>
        <taxon>Candidatus Heimdallarchaeales</taxon>
        <taxon>Candidatus Heimdallarchaeaceae</taxon>
        <taxon>Candidatus Heimdallarchaeum</taxon>
    </lineage>
</organism>
<reference evidence="1" key="1">
    <citation type="journal article" date="2022" name="Nat. Microbiol.">
        <title>Unique mobile elements and scalable gene flow at the prokaryote-eukaryote boundary revealed by circularized Asgard archaea genomes.</title>
        <authorList>
            <person name="Wu F."/>
            <person name="Speth D.R."/>
            <person name="Philosof A."/>
            <person name="Cremiere A."/>
            <person name="Narayanan A."/>
            <person name="Barco R.A."/>
            <person name="Connon S.A."/>
            <person name="Amend J.P."/>
            <person name="Antoshechkin I.A."/>
            <person name="Orphan V.J."/>
        </authorList>
    </citation>
    <scope>NUCLEOTIDE SEQUENCE</scope>
    <source>
        <strain evidence="1">PR6</strain>
    </source>
</reference>
<evidence type="ECO:0000313" key="1">
    <source>
        <dbReference type="EMBL" id="UJG43296.1"/>
    </source>
</evidence>
<proteinExistence type="predicted"/>
<gene>
    <name evidence="1" type="ORF">K9W46_13100</name>
</gene>
<sequence length="48" mass="5701">MQSPQKDNNKSNLGIDWFKEWVEDSRMEEWFNTPNNSVMVLSKEVQAL</sequence>
<dbReference type="EMBL" id="CP084167">
    <property type="protein sequence ID" value="UJG43296.1"/>
    <property type="molecule type" value="Genomic_DNA"/>
</dbReference>
<accession>A0A9Y1BQX2</accession>
<protein>
    <submittedName>
        <fullName evidence="1">Uncharacterized protein</fullName>
    </submittedName>
</protein>
<dbReference type="AlphaFoldDB" id="A0A9Y1BQX2"/>